<proteinExistence type="predicted"/>
<dbReference type="InterPro" id="IPR036291">
    <property type="entry name" value="NAD(P)-bd_dom_sf"/>
</dbReference>
<dbReference type="EMBL" id="LODT01000028">
    <property type="protein sequence ID" value="KYQ92800.1"/>
    <property type="molecule type" value="Genomic_DNA"/>
</dbReference>
<dbReference type="GO" id="GO:0070402">
    <property type="term" value="F:NADPH binding"/>
    <property type="evidence" value="ECO:0007669"/>
    <property type="project" value="TreeGrafter"/>
</dbReference>
<dbReference type="Pfam" id="PF00107">
    <property type="entry name" value="ADH_zinc_N"/>
    <property type="match status" value="1"/>
</dbReference>
<evidence type="ECO:0000256" key="1">
    <source>
        <dbReference type="ARBA" id="ARBA00022857"/>
    </source>
</evidence>
<dbReference type="InterPro" id="IPR020843">
    <property type="entry name" value="ER"/>
</dbReference>
<feature type="domain" description="Enoyl reductase (ER)" evidence="3">
    <location>
        <begin position="16"/>
        <end position="338"/>
    </location>
</feature>
<dbReference type="GO" id="GO:0016651">
    <property type="term" value="F:oxidoreductase activity, acting on NAD(P)H"/>
    <property type="evidence" value="ECO:0007669"/>
    <property type="project" value="TreeGrafter"/>
</dbReference>
<dbReference type="SMART" id="SM00829">
    <property type="entry name" value="PKS_ER"/>
    <property type="match status" value="1"/>
</dbReference>
<evidence type="ECO:0000256" key="2">
    <source>
        <dbReference type="ARBA" id="ARBA00023002"/>
    </source>
</evidence>
<evidence type="ECO:0000313" key="5">
    <source>
        <dbReference type="Proteomes" id="UP000076078"/>
    </source>
</evidence>
<protein>
    <submittedName>
        <fullName evidence="4">Zinc-containing alcohol dehydrogenase (ADH)</fullName>
    </submittedName>
</protein>
<dbReference type="PANTHER" id="PTHR48106:SF5">
    <property type="entry name" value="ZINC-CONTAINING ALCOHOL DEHYDROGENASE"/>
    <property type="match status" value="1"/>
</dbReference>
<evidence type="ECO:0000313" key="4">
    <source>
        <dbReference type="EMBL" id="KYQ92800.1"/>
    </source>
</evidence>
<dbReference type="CDD" id="cd08268">
    <property type="entry name" value="MDR2"/>
    <property type="match status" value="1"/>
</dbReference>
<dbReference type="SUPFAM" id="SSF50129">
    <property type="entry name" value="GroES-like"/>
    <property type="match status" value="1"/>
</dbReference>
<dbReference type="OrthoDB" id="15822at2759"/>
<name>A0A151ZG07_TIELA</name>
<organism evidence="4 5">
    <name type="scientific">Tieghemostelium lacteum</name>
    <name type="common">Slime mold</name>
    <name type="synonym">Dictyostelium lacteum</name>
    <dbReference type="NCBI Taxonomy" id="361077"/>
    <lineage>
        <taxon>Eukaryota</taxon>
        <taxon>Amoebozoa</taxon>
        <taxon>Evosea</taxon>
        <taxon>Eumycetozoa</taxon>
        <taxon>Dictyostelia</taxon>
        <taxon>Dictyosteliales</taxon>
        <taxon>Raperosteliaceae</taxon>
        <taxon>Tieghemostelium</taxon>
    </lineage>
</organism>
<dbReference type="SUPFAM" id="SSF51735">
    <property type="entry name" value="NAD(P)-binding Rossmann-fold domains"/>
    <property type="match status" value="1"/>
</dbReference>
<dbReference type="InterPro" id="IPR013154">
    <property type="entry name" value="ADH-like_N"/>
</dbReference>
<dbReference type="InterPro" id="IPR013149">
    <property type="entry name" value="ADH-like_C"/>
</dbReference>
<dbReference type="OMA" id="EQDLLMQ"/>
<dbReference type="AlphaFoldDB" id="A0A151ZG07"/>
<keyword evidence="2" id="KW-0560">Oxidoreductase</keyword>
<comment type="caution">
    <text evidence="4">The sequence shown here is derived from an EMBL/GenBank/DDBJ whole genome shotgun (WGS) entry which is preliminary data.</text>
</comment>
<evidence type="ECO:0000259" key="3">
    <source>
        <dbReference type="SMART" id="SM00829"/>
    </source>
</evidence>
<dbReference type="Gene3D" id="3.90.180.10">
    <property type="entry name" value="Medium-chain alcohol dehydrogenases, catalytic domain"/>
    <property type="match status" value="1"/>
</dbReference>
<sequence length="340" mass="37945">MEESFKNKTVVFDKFGGPEVLRVITKDIPEADGVHIRIKVKAIGFNRAEALYRNGLFVDVPREYPASLGLECSGIVDAIGDLVPKGRFKIGDSVSILPCLRQSDYSTYSEYVIFPYQCITLNPPEMSHTDASSVWLAYLTAYYGFNDVAQVKPGDYVVVTAASSSAGLAAIQLLKCTFKARVIAVSRTSKKKDKIIFYGAHHFISMEESPDLYEAISIVTGDEGVSIIYDCVGGDITNGLSKTLKKYGHYILYGLLNPTPTTFPILEAFIKYINFKGYIIFEYSTRPDKLAEGNMFLLEQFSKHQFKSIVGKKFQGIENVSEAHKYLELYDLFGKTVVEL</sequence>
<dbReference type="STRING" id="361077.A0A151ZG07"/>
<reference evidence="4 5" key="1">
    <citation type="submission" date="2015-12" db="EMBL/GenBank/DDBJ databases">
        <title>Dictyostelia acquired genes for synthesis and detection of signals that induce cell-type specialization by lateral gene transfer from prokaryotes.</title>
        <authorList>
            <person name="Gloeckner G."/>
            <person name="Schaap P."/>
        </authorList>
    </citation>
    <scope>NUCLEOTIDE SEQUENCE [LARGE SCALE GENOMIC DNA]</scope>
    <source>
        <strain evidence="4 5">TK</strain>
    </source>
</reference>
<dbReference type="Proteomes" id="UP000076078">
    <property type="component" value="Unassembled WGS sequence"/>
</dbReference>
<dbReference type="Gene3D" id="3.40.50.720">
    <property type="entry name" value="NAD(P)-binding Rossmann-like Domain"/>
    <property type="match status" value="1"/>
</dbReference>
<accession>A0A151ZG07</accession>
<keyword evidence="1" id="KW-0521">NADP</keyword>
<gene>
    <name evidence="4" type="ORF">DLAC_05382</name>
</gene>
<dbReference type="Pfam" id="PF08240">
    <property type="entry name" value="ADH_N"/>
    <property type="match status" value="1"/>
</dbReference>
<dbReference type="PANTHER" id="PTHR48106">
    <property type="entry name" value="QUINONE OXIDOREDUCTASE PIG3-RELATED"/>
    <property type="match status" value="1"/>
</dbReference>
<dbReference type="InterPro" id="IPR011032">
    <property type="entry name" value="GroES-like_sf"/>
</dbReference>
<dbReference type="InParanoid" id="A0A151ZG07"/>
<keyword evidence="5" id="KW-1185">Reference proteome</keyword>